<protein>
    <submittedName>
        <fullName evidence="2">Signal peptide-containing protein</fullName>
    </submittedName>
</protein>
<proteinExistence type="predicted"/>
<dbReference type="GeneID" id="15803850"/>
<sequence>MKILVILCVAYLSGLCSCESLDDIIAKFDGEVAQTKRLLEDAQSSDLPQKLTVSSDPGSVTIPVDVTAEAGGPSGQIPGQQPPGPEPLSIFLLVPTLKMMLVLLVMKKTLFFLVEVQ</sequence>
<dbReference type="VEuPathDB" id="PiroplasmaDB:BEWA_027090"/>
<evidence type="ECO:0000313" key="2">
    <source>
        <dbReference type="EMBL" id="AFZ79860.1"/>
    </source>
</evidence>
<name>L0AWD6_THEEQ</name>
<dbReference type="RefSeq" id="XP_004829526.1">
    <property type="nucleotide sequence ID" value="XM_004829469.1"/>
</dbReference>
<gene>
    <name evidence="2" type="ORF">BEWA_027090</name>
</gene>
<feature type="chain" id="PRO_5003939278" evidence="1">
    <location>
        <begin position="19"/>
        <end position="117"/>
    </location>
</feature>
<dbReference type="AlphaFoldDB" id="L0AWD6"/>
<organism evidence="2 3">
    <name type="scientific">Theileria equi strain WA</name>
    <dbReference type="NCBI Taxonomy" id="1537102"/>
    <lineage>
        <taxon>Eukaryota</taxon>
        <taxon>Sar</taxon>
        <taxon>Alveolata</taxon>
        <taxon>Apicomplexa</taxon>
        <taxon>Aconoidasida</taxon>
        <taxon>Piroplasmida</taxon>
        <taxon>Theileriidae</taxon>
        <taxon>Theileria</taxon>
    </lineage>
</organism>
<dbReference type="Proteomes" id="UP000031512">
    <property type="component" value="Chromosome 1"/>
</dbReference>
<feature type="signal peptide" evidence="1">
    <location>
        <begin position="1"/>
        <end position="18"/>
    </location>
</feature>
<dbReference type="EMBL" id="CP001669">
    <property type="protein sequence ID" value="AFZ79860.1"/>
    <property type="molecule type" value="Genomic_DNA"/>
</dbReference>
<evidence type="ECO:0000313" key="3">
    <source>
        <dbReference type="Proteomes" id="UP000031512"/>
    </source>
</evidence>
<dbReference type="KEGG" id="beq:BEWA_027090"/>
<evidence type="ECO:0000256" key="1">
    <source>
        <dbReference type="SAM" id="SignalP"/>
    </source>
</evidence>
<keyword evidence="1" id="KW-0732">Signal</keyword>
<accession>L0AWD6</accession>
<reference evidence="2 3" key="1">
    <citation type="journal article" date="2012" name="BMC Genomics">
        <title>Comparative genomic analysis and phylogenetic position of Theileria equi.</title>
        <authorList>
            <person name="Kappmeyer L.S."/>
            <person name="Thiagarajan M."/>
            <person name="Herndon D.R."/>
            <person name="Ramsay J.D."/>
            <person name="Caler E."/>
            <person name="Djikeng A."/>
            <person name="Gillespie J.J."/>
            <person name="Lau A.O."/>
            <person name="Roalson E.H."/>
            <person name="Silva J.C."/>
            <person name="Silva M.G."/>
            <person name="Suarez C.E."/>
            <person name="Ueti M.W."/>
            <person name="Nene V.M."/>
            <person name="Mealey R.H."/>
            <person name="Knowles D.P."/>
            <person name="Brayton K.A."/>
        </authorList>
    </citation>
    <scope>NUCLEOTIDE SEQUENCE [LARGE SCALE GENOMIC DNA]</scope>
    <source>
        <strain evidence="2 3">WA</strain>
    </source>
</reference>
<dbReference type="PROSITE" id="PS51257">
    <property type="entry name" value="PROKAR_LIPOPROTEIN"/>
    <property type="match status" value="1"/>
</dbReference>
<keyword evidence="3" id="KW-1185">Reference proteome</keyword>